<dbReference type="AlphaFoldDB" id="A0A9W5QQH1"/>
<keyword evidence="2 5" id="KW-0645">Protease</keyword>
<dbReference type="NCBIfam" id="TIGR01543">
    <property type="entry name" value="proheadase_HK97"/>
    <property type="match status" value="1"/>
</dbReference>
<protein>
    <submittedName>
        <fullName evidence="5">HK97 family phage prohead protease</fullName>
    </submittedName>
</protein>
<keyword evidence="3" id="KW-0378">Hydrolase</keyword>
<evidence type="ECO:0000313" key="6">
    <source>
        <dbReference type="Proteomes" id="UP000014009"/>
    </source>
</evidence>
<evidence type="ECO:0000256" key="2">
    <source>
        <dbReference type="ARBA" id="ARBA00022670"/>
    </source>
</evidence>
<keyword evidence="1" id="KW-1188">Viral release from host cell</keyword>
<dbReference type="Pfam" id="PF04586">
    <property type="entry name" value="Peptidase_S78"/>
    <property type="match status" value="1"/>
</dbReference>
<name>A0A9W5QQH1_BACCE</name>
<dbReference type="Proteomes" id="UP000014009">
    <property type="component" value="Unassembled WGS sequence"/>
</dbReference>
<gene>
    <name evidence="5" type="ORF">IGM_05170</name>
</gene>
<evidence type="ECO:0000259" key="4">
    <source>
        <dbReference type="Pfam" id="PF04586"/>
    </source>
</evidence>
<dbReference type="InterPro" id="IPR054613">
    <property type="entry name" value="Peptidase_S78_dom"/>
</dbReference>
<dbReference type="InterPro" id="IPR006433">
    <property type="entry name" value="Prohead_protease"/>
</dbReference>
<dbReference type="RefSeq" id="WP_016099026.1">
    <property type="nucleotide sequence ID" value="NZ_KB976537.1"/>
</dbReference>
<dbReference type="EMBL" id="AHEF01000083">
    <property type="protein sequence ID" value="EOP82975.1"/>
    <property type="molecule type" value="Genomic_DNA"/>
</dbReference>
<dbReference type="GO" id="GO:0006508">
    <property type="term" value="P:proteolysis"/>
    <property type="evidence" value="ECO:0007669"/>
    <property type="project" value="UniProtKB-KW"/>
</dbReference>
<comment type="caution">
    <text evidence="5">The sequence shown here is derived from an EMBL/GenBank/DDBJ whole genome shotgun (WGS) entry which is preliminary data.</text>
</comment>
<sequence length="192" mass="21517">MKELRVAELRAADPAGDSGLILNGRPIVYDQPTTIKAPFGEYIEIIKRGALEKADLSDIRLLYNHDMSKVPLARTPKTMSFALDSAGLTMRAELPETEEGKSVYTAVRRQDLSGMSFAFKVPKDGSQFDAKTNTRTITKIEKVYEFSICPFPAYPQTSVEARAAIESSWEMLKSAERQALKIKINQLLMRRV</sequence>
<evidence type="ECO:0000313" key="5">
    <source>
        <dbReference type="EMBL" id="EOP82975.1"/>
    </source>
</evidence>
<evidence type="ECO:0000256" key="1">
    <source>
        <dbReference type="ARBA" id="ARBA00022612"/>
    </source>
</evidence>
<proteinExistence type="predicted"/>
<accession>A0A9W5QQH1</accession>
<evidence type="ECO:0000256" key="3">
    <source>
        <dbReference type="ARBA" id="ARBA00022801"/>
    </source>
</evidence>
<dbReference type="GO" id="GO:0008233">
    <property type="term" value="F:peptidase activity"/>
    <property type="evidence" value="ECO:0007669"/>
    <property type="project" value="UniProtKB-KW"/>
</dbReference>
<reference evidence="5 6" key="1">
    <citation type="submission" date="2012-12" db="EMBL/GenBank/DDBJ databases">
        <title>The Genome Sequence of Bacillus cereus HuB4-4.</title>
        <authorList>
            <consortium name="The Broad Institute Genome Sequencing Platform"/>
            <consortium name="The Broad Institute Genome Sequencing Center for Infectious Disease"/>
            <person name="Feldgarden M."/>
            <person name="Van der Auwera G.A."/>
            <person name="Mahillon J."/>
            <person name="Duprez V."/>
            <person name="Timmery S."/>
            <person name="Mattelet C."/>
            <person name="Dierick K."/>
            <person name="Sun M."/>
            <person name="Yu Z."/>
            <person name="Zhu L."/>
            <person name="Hu X."/>
            <person name="Shank E.B."/>
            <person name="Swiecicka I."/>
            <person name="Hansen B.M."/>
            <person name="Andrup L."/>
            <person name="Walker B."/>
            <person name="Young S.K."/>
            <person name="Zeng Q."/>
            <person name="Gargeya S."/>
            <person name="Fitzgerald M."/>
            <person name="Haas B."/>
            <person name="Abouelleil A."/>
            <person name="Alvarado L."/>
            <person name="Arachchi H.M."/>
            <person name="Berlin A.M."/>
            <person name="Chapman S.B."/>
            <person name="Dewar J."/>
            <person name="Goldberg J."/>
            <person name="Griggs A."/>
            <person name="Gujja S."/>
            <person name="Hansen M."/>
            <person name="Howarth C."/>
            <person name="Imamovic A."/>
            <person name="Larimer J."/>
            <person name="McCowan C."/>
            <person name="Murphy C."/>
            <person name="Neiman D."/>
            <person name="Pearson M."/>
            <person name="Priest M."/>
            <person name="Roberts A."/>
            <person name="Saif S."/>
            <person name="Shea T."/>
            <person name="Sisk P."/>
            <person name="Sykes S."/>
            <person name="Wortman J."/>
            <person name="Nusbaum C."/>
            <person name="Birren B."/>
        </authorList>
    </citation>
    <scope>NUCLEOTIDE SEQUENCE [LARGE SCALE GENOMIC DNA]</scope>
    <source>
        <strain evidence="5 6">HuB4-4</strain>
    </source>
</reference>
<feature type="domain" description="Prohead serine protease" evidence="4">
    <location>
        <begin position="8"/>
        <end position="163"/>
    </location>
</feature>
<organism evidence="5 6">
    <name type="scientific">Bacillus cereus HuB4-4</name>
    <dbReference type="NCBI Taxonomy" id="1053211"/>
    <lineage>
        <taxon>Bacteria</taxon>
        <taxon>Bacillati</taxon>
        <taxon>Bacillota</taxon>
        <taxon>Bacilli</taxon>
        <taxon>Bacillales</taxon>
        <taxon>Bacillaceae</taxon>
        <taxon>Bacillus</taxon>
        <taxon>Bacillus cereus group</taxon>
    </lineage>
</organism>